<proteinExistence type="predicted"/>
<dbReference type="AlphaFoldDB" id="A0A7S3C6H5"/>
<evidence type="ECO:0000313" key="2">
    <source>
        <dbReference type="EMBL" id="CAE0153895.1"/>
    </source>
</evidence>
<evidence type="ECO:0000256" key="1">
    <source>
        <dbReference type="SAM" id="MobiDB-lite"/>
    </source>
</evidence>
<protein>
    <submittedName>
        <fullName evidence="2">Uncharacterized protein</fullName>
    </submittedName>
</protein>
<feature type="region of interest" description="Disordered" evidence="1">
    <location>
        <begin position="104"/>
        <end position="165"/>
    </location>
</feature>
<reference evidence="2" key="1">
    <citation type="submission" date="2021-01" db="EMBL/GenBank/DDBJ databases">
        <authorList>
            <person name="Corre E."/>
            <person name="Pelletier E."/>
            <person name="Niang G."/>
            <person name="Scheremetjew M."/>
            <person name="Finn R."/>
            <person name="Kale V."/>
            <person name="Holt S."/>
            <person name="Cochrane G."/>
            <person name="Meng A."/>
            <person name="Brown T."/>
            <person name="Cohen L."/>
        </authorList>
    </citation>
    <scope>NUCLEOTIDE SEQUENCE</scope>
    <source>
        <strain evidence="2">CCMP281</strain>
    </source>
</reference>
<accession>A0A7S3C6H5</accession>
<organism evidence="2">
    <name type="scientific">Haptolina ericina</name>
    <dbReference type="NCBI Taxonomy" id="156174"/>
    <lineage>
        <taxon>Eukaryota</taxon>
        <taxon>Haptista</taxon>
        <taxon>Haptophyta</taxon>
        <taxon>Prymnesiophyceae</taxon>
        <taxon>Prymnesiales</taxon>
        <taxon>Prymnesiaceae</taxon>
        <taxon>Haptolina</taxon>
    </lineage>
</organism>
<name>A0A7S3C6H5_9EUKA</name>
<gene>
    <name evidence="2" type="ORF">HERI1096_LOCUS40256</name>
</gene>
<feature type="compositionally biased region" description="Basic and acidic residues" evidence="1">
    <location>
        <begin position="117"/>
        <end position="127"/>
    </location>
</feature>
<dbReference type="EMBL" id="HBHX01072752">
    <property type="protein sequence ID" value="CAE0153895.1"/>
    <property type="molecule type" value="Transcribed_RNA"/>
</dbReference>
<dbReference type="PANTHER" id="PTHR23525:SF1">
    <property type="entry name" value="NODULIN-LIKE DOMAIN-CONTAINING PROTEIN"/>
    <property type="match status" value="1"/>
</dbReference>
<feature type="compositionally biased region" description="Basic and acidic residues" evidence="1">
    <location>
        <begin position="150"/>
        <end position="165"/>
    </location>
</feature>
<dbReference type="PANTHER" id="PTHR23525">
    <property type="entry name" value="TRANSPORTER, PUTATIVE-RELATED"/>
    <property type="match status" value="1"/>
</dbReference>
<sequence length="165" mass="17736">MLRTWLMNAPLALSKSVLNDYVPKRHRAKWNSLESVNTSTWAGSAVFGGFLADRWTACRLPPLPACLPDDPSSGYRHVFLLTAALQTAGLLLYVPLAAVVALERGPPTPSAPSESHSCQRGEERPPSAERAPVAAPRTPSLATPLLSTEVRCEGPTESKPAAREL</sequence>